<evidence type="ECO:0000256" key="2">
    <source>
        <dbReference type="PROSITE-ProRule" id="PRU01360"/>
    </source>
</evidence>
<dbReference type="EMBL" id="PVEO01000001">
    <property type="protein sequence ID" value="PQV51532.1"/>
    <property type="molecule type" value="Genomic_DNA"/>
</dbReference>
<keyword evidence="1" id="KW-0732">Signal</keyword>
<dbReference type="RefSeq" id="WP_105472539.1">
    <property type="nucleotide sequence ID" value="NZ_PVEO01000001.1"/>
</dbReference>
<dbReference type="InterPro" id="IPR008969">
    <property type="entry name" value="CarboxyPept-like_regulatory"/>
</dbReference>
<dbReference type="InterPro" id="IPR023997">
    <property type="entry name" value="TonB-dep_OMP_SusC/RagA_CS"/>
</dbReference>
<keyword evidence="2" id="KW-0472">Membrane</keyword>
<dbReference type="InterPro" id="IPR039426">
    <property type="entry name" value="TonB-dep_rcpt-like"/>
</dbReference>
<dbReference type="Gene3D" id="2.170.130.10">
    <property type="entry name" value="TonB-dependent receptor, plug domain"/>
    <property type="match status" value="1"/>
</dbReference>
<proteinExistence type="inferred from homology"/>
<keyword evidence="2" id="KW-0998">Cell outer membrane</keyword>
<evidence type="ECO:0000259" key="3">
    <source>
        <dbReference type="Pfam" id="PF07715"/>
    </source>
</evidence>
<dbReference type="GO" id="GO:0015344">
    <property type="term" value="F:siderophore uptake transmembrane transporter activity"/>
    <property type="evidence" value="ECO:0007669"/>
    <property type="project" value="TreeGrafter"/>
</dbReference>
<comment type="subcellular location">
    <subcellularLocation>
        <location evidence="2">Cell outer membrane</location>
        <topology evidence="2">Multi-pass membrane protein</topology>
    </subcellularLocation>
</comment>
<dbReference type="PANTHER" id="PTHR30069:SF29">
    <property type="entry name" value="HEMOGLOBIN AND HEMOGLOBIN-HAPTOGLOBIN-BINDING PROTEIN 1-RELATED"/>
    <property type="match status" value="1"/>
</dbReference>
<feature type="domain" description="TonB-dependent receptor plug" evidence="3">
    <location>
        <begin position="128"/>
        <end position="237"/>
    </location>
</feature>
<gene>
    <name evidence="4" type="ORF">CLV33_101456</name>
</gene>
<dbReference type="GO" id="GO:0009279">
    <property type="term" value="C:cell outer membrane"/>
    <property type="evidence" value="ECO:0007669"/>
    <property type="project" value="UniProtKB-SubCell"/>
</dbReference>
<dbReference type="InterPro" id="IPR012910">
    <property type="entry name" value="Plug_dom"/>
</dbReference>
<organism evidence="4 5">
    <name type="scientific">Jejuia pallidilutea</name>
    <dbReference type="NCBI Taxonomy" id="504487"/>
    <lineage>
        <taxon>Bacteria</taxon>
        <taxon>Pseudomonadati</taxon>
        <taxon>Bacteroidota</taxon>
        <taxon>Flavobacteriia</taxon>
        <taxon>Flavobacteriales</taxon>
        <taxon>Flavobacteriaceae</taxon>
        <taxon>Jejuia</taxon>
    </lineage>
</organism>
<sequence>MKEILFRILKHDVDSYCRCMATAFMFFAFLVNINAQEKIVTGIVTEPSDLPLPGTTVVEKGTSNGEQTDFDGAYSIDVDNSSVLVFSYVVYVSKELVVSGQTTINVQLEKDIQQLNEVVIVGYRTQTKRENSVAILTIKSNQIREISAPIFEQALQGIVSGLQIKTSGGAPDTASRIQIRGINSITAITESLVLIDCIPVLTGAFNTTINSQDIESLTVLKDASVTAIYGSRCVSGVVLITTKSCKSGKSTFGFNIEPGINSPINMVELANSPQWRGVIKQALTNDGLPNPKPLGPLLFDLRQLSRFESLNIYQNTNNDWVNQMINTSMYQQYFFTASQGGEKPSYYVFGQYRGQESNCLGGNFQRYEKVQDPAFKNDYVDDYNV</sequence>
<dbReference type="SUPFAM" id="SSF49464">
    <property type="entry name" value="Carboxypeptidase regulatory domain-like"/>
    <property type="match status" value="1"/>
</dbReference>
<evidence type="ECO:0000313" key="4">
    <source>
        <dbReference type="EMBL" id="PQV51532.1"/>
    </source>
</evidence>
<dbReference type="Proteomes" id="UP000251545">
    <property type="component" value="Unassembled WGS sequence"/>
</dbReference>
<keyword evidence="2" id="KW-0813">Transport</keyword>
<keyword evidence="2" id="KW-1134">Transmembrane beta strand</keyword>
<dbReference type="AlphaFoldDB" id="A0A362XGU8"/>
<dbReference type="Pfam" id="PF13715">
    <property type="entry name" value="CarbopepD_reg_2"/>
    <property type="match status" value="1"/>
</dbReference>
<dbReference type="Pfam" id="PF07715">
    <property type="entry name" value="Plug"/>
    <property type="match status" value="1"/>
</dbReference>
<dbReference type="NCBIfam" id="TIGR04057">
    <property type="entry name" value="SusC_RagA_signa"/>
    <property type="match status" value="1"/>
</dbReference>
<dbReference type="PROSITE" id="PS52016">
    <property type="entry name" value="TONB_DEPENDENT_REC_3"/>
    <property type="match status" value="1"/>
</dbReference>
<name>A0A362XGU8_9FLAO</name>
<evidence type="ECO:0000256" key="1">
    <source>
        <dbReference type="ARBA" id="ARBA00022729"/>
    </source>
</evidence>
<dbReference type="GO" id="GO:0044718">
    <property type="term" value="P:siderophore transmembrane transport"/>
    <property type="evidence" value="ECO:0007669"/>
    <property type="project" value="TreeGrafter"/>
</dbReference>
<reference evidence="4 5" key="1">
    <citation type="submission" date="2018-02" db="EMBL/GenBank/DDBJ databases">
        <title>Genomic Encyclopedia of Archaeal and Bacterial Type Strains, Phase II (KMG-II): from individual species to whole genera.</title>
        <authorList>
            <person name="Goeker M."/>
        </authorList>
    </citation>
    <scope>NUCLEOTIDE SEQUENCE [LARGE SCALE GENOMIC DNA]</scope>
    <source>
        <strain evidence="4 5">DSM 21165</strain>
    </source>
</reference>
<accession>A0A362XGU8</accession>
<dbReference type="PANTHER" id="PTHR30069">
    <property type="entry name" value="TONB-DEPENDENT OUTER MEMBRANE RECEPTOR"/>
    <property type="match status" value="1"/>
</dbReference>
<keyword evidence="4" id="KW-0675">Receptor</keyword>
<comment type="caution">
    <text evidence="4">The sequence shown here is derived from an EMBL/GenBank/DDBJ whole genome shotgun (WGS) entry which is preliminary data.</text>
</comment>
<keyword evidence="2" id="KW-0812">Transmembrane</keyword>
<comment type="similarity">
    <text evidence="2">Belongs to the TonB-dependent receptor family.</text>
</comment>
<dbReference type="SUPFAM" id="SSF56935">
    <property type="entry name" value="Porins"/>
    <property type="match status" value="1"/>
</dbReference>
<evidence type="ECO:0000313" key="5">
    <source>
        <dbReference type="Proteomes" id="UP000251545"/>
    </source>
</evidence>
<dbReference type="InterPro" id="IPR037066">
    <property type="entry name" value="Plug_dom_sf"/>
</dbReference>
<protein>
    <submittedName>
        <fullName evidence="4">TonB-dependent SusC/RagA subfamily outer membrane receptor</fullName>
    </submittedName>
</protein>